<dbReference type="EMBL" id="JBHLWQ010000119">
    <property type="protein sequence ID" value="MFC0201128.1"/>
    <property type="molecule type" value="Genomic_DNA"/>
</dbReference>
<accession>A0ABV6CQ54</accession>
<evidence type="ECO:0000256" key="1">
    <source>
        <dbReference type="SAM" id="MobiDB-lite"/>
    </source>
</evidence>
<dbReference type="Pfam" id="PF12277">
    <property type="entry name" value="DUF3618"/>
    <property type="match status" value="1"/>
</dbReference>
<proteinExistence type="predicted"/>
<feature type="compositionally biased region" description="Basic residues" evidence="1">
    <location>
        <begin position="90"/>
        <end position="102"/>
    </location>
</feature>
<feature type="compositionally biased region" description="Low complexity" evidence="1">
    <location>
        <begin position="149"/>
        <end position="168"/>
    </location>
</feature>
<keyword evidence="3" id="KW-1185">Reference proteome</keyword>
<sequence>MTSDPDSPEHIEREIERDRNALRETLNELQDELSWDGLSRRVSDQFREHGAEWANAASDAARSNPVALALTGIGLAWMIFGRGYDPTHRAMTRRHQPARPRYRSPTYHSDDIDTEMPEGQSFVSSSSYGRASTSGPHADSPGLGASGMSASPAGVATSSGASSRGTATLDTTARSEPGWARRTISRARSRLHHTDHQESSMTDQMKDRARHLRDRLSEGTEDFSEEARRRVQDARQRALRARDAASRRFNDSSRSVSDGYEAEPLIFGAAAFLVGAGLATLLPRTRREEELFGSYSQHLFEEAEAIYEEEKAKVRRAVDAGLEEAKSSVSDVKNAAADELSSSSESDKTKAKASGQSTSA</sequence>
<feature type="region of interest" description="Disordered" evidence="1">
    <location>
        <begin position="324"/>
        <end position="360"/>
    </location>
</feature>
<feature type="compositionally biased region" description="Low complexity" evidence="1">
    <location>
        <begin position="335"/>
        <end position="344"/>
    </location>
</feature>
<evidence type="ECO:0000313" key="2">
    <source>
        <dbReference type="EMBL" id="MFC0201128.1"/>
    </source>
</evidence>
<protein>
    <submittedName>
        <fullName evidence="2">DUF3618 domain-containing protein</fullName>
    </submittedName>
</protein>
<name>A0ABV6CQ54_9RHOB</name>
<comment type="caution">
    <text evidence="2">The sequence shown here is derived from an EMBL/GenBank/DDBJ whole genome shotgun (WGS) entry which is preliminary data.</text>
</comment>
<gene>
    <name evidence="2" type="ORF">ACFFIZ_12640</name>
</gene>
<dbReference type="RefSeq" id="WP_265507045.1">
    <property type="nucleotide sequence ID" value="NZ_JAOTBE010000022.1"/>
</dbReference>
<dbReference type="Proteomes" id="UP001589795">
    <property type="component" value="Unassembled WGS sequence"/>
</dbReference>
<feature type="compositionally biased region" description="Low complexity" evidence="1">
    <location>
        <begin position="124"/>
        <end position="134"/>
    </location>
</feature>
<evidence type="ECO:0000313" key="3">
    <source>
        <dbReference type="Proteomes" id="UP001589795"/>
    </source>
</evidence>
<organism evidence="2 3">
    <name type="scientific">Paracoccus rhizosphaerae</name>
    <dbReference type="NCBI Taxonomy" id="1133347"/>
    <lineage>
        <taxon>Bacteria</taxon>
        <taxon>Pseudomonadati</taxon>
        <taxon>Pseudomonadota</taxon>
        <taxon>Alphaproteobacteria</taxon>
        <taxon>Rhodobacterales</taxon>
        <taxon>Paracoccaceae</taxon>
        <taxon>Paracoccus</taxon>
    </lineage>
</organism>
<reference evidence="2 3" key="1">
    <citation type="submission" date="2024-09" db="EMBL/GenBank/DDBJ databases">
        <authorList>
            <person name="Sun Q."/>
            <person name="Mori K."/>
        </authorList>
    </citation>
    <scope>NUCLEOTIDE SEQUENCE [LARGE SCALE GENOMIC DNA]</scope>
    <source>
        <strain evidence="2 3">CCM 7904</strain>
    </source>
</reference>
<feature type="region of interest" description="Disordered" evidence="1">
    <location>
        <begin position="90"/>
        <end position="183"/>
    </location>
</feature>
<dbReference type="InterPro" id="IPR022062">
    <property type="entry name" value="DUF3618"/>
</dbReference>